<name>A0A433TR89_ELYCH</name>
<evidence type="ECO:0000313" key="3">
    <source>
        <dbReference type="Proteomes" id="UP000271974"/>
    </source>
</evidence>
<reference evidence="2 3" key="1">
    <citation type="submission" date="2019-01" db="EMBL/GenBank/DDBJ databases">
        <title>A draft genome assembly of the solar-powered sea slug Elysia chlorotica.</title>
        <authorList>
            <person name="Cai H."/>
            <person name="Li Q."/>
            <person name="Fang X."/>
            <person name="Li J."/>
            <person name="Curtis N.E."/>
            <person name="Altenburger A."/>
            <person name="Shibata T."/>
            <person name="Feng M."/>
            <person name="Maeda T."/>
            <person name="Schwartz J.A."/>
            <person name="Shigenobu S."/>
            <person name="Lundholm N."/>
            <person name="Nishiyama T."/>
            <person name="Yang H."/>
            <person name="Hasebe M."/>
            <person name="Li S."/>
            <person name="Pierce S.K."/>
            <person name="Wang J."/>
        </authorList>
    </citation>
    <scope>NUCLEOTIDE SEQUENCE [LARGE SCALE GENOMIC DNA]</scope>
    <source>
        <strain evidence="2">EC2010</strain>
        <tissue evidence="2">Whole organism of an adult</tissue>
    </source>
</reference>
<protein>
    <recommendedName>
        <fullName evidence="4">DUF19 domain-containing protein</fullName>
    </recommendedName>
</protein>
<evidence type="ECO:0008006" key="4">
    <source>
        <dbReference type="Google" id="ProtNLM"/>
    </source>
</evidence>
<evidence type="ECO:0000313" key="2">
    <source>
        <dbReference type="EMBL" id="RUS84008.1"/>
    </source>
</evidence>
<keyword evidence="3" id="KW-1185">Reference proteome</keyword>
<organism evidence="2 3">
    <name type="scientific">Elysia chlorotica</name>
    <name type="common">Eastern emerald elysia</name>
    <name type="synonym">Sea slug</name>
    <dbReference type="NCBI Taxonomy" id="188477"/>
    <lineage>
        <taxon>Eukaryota</taxon>
        <taxon>Metazoa</taxon>
        <taxon>Spiralia</taxon>
        <taxon>Lophotrochozoa</taxon>
        <taxon>Mollusca</taxon>
        <taxon>Gastropoda</taxon>
        <taxon>Heterobranchia</taxon>
        <taxon>Euthyneura</taxon>
        <taxon>Panpulmonata</taxon>
        <taxon>Sacoglossa</taxon>
        <taxon>Placobranchoidea</taxon>
        <taxon>Plakobranchidae</taxon>
        <taxon>Elysia</taxon>
    </lineage>
</organism>
<feature type="chain" id="PRO_5019525655" description="DUF19 domain-containing protein" evidence="1">
    <location>
        <begin position="24"/>
        <end position="553"/>
    </location>
</feature>
<evidence type="ECO:0000256" key="1">
    <source>
        <dbReference type="SAM" id="SignalP"/>
    </source>
</evidence>
<accession>A0A433TR89</accession>
<dbReference type="AlphaFoldDB" id="A0A433TR89"/>
<feature type="signal peptide" evidence="1">
    <location>
        <begin position="1"/>
        <end position="23"/>
    </location>
</feature>
<dbReference type="Proteomes" id="UP000271974">
    <property type="component" value="Unassembled WGS sequence"/>
</dbReference>
<gene>
    <name evidence="2" type="ORF">EGW08_008230</name>
</gene>
<proteinExistence type="predicted"/>
<dbReference type="OrthoDB" id="6050649at2759"/>
<sequence>MVKMHYVTAALVLLCLSLPHALACYDGCMQKFSLEMSTINANTTNSALLTASFCKAMSKQIDCLYAVTRLCSAQQKMLLQNMLAVFIQPDYQRTCLDGVSSSSMSLPAGMTGTAMTPTSGSIPAGFSVPAVEDVSQTFAVCTQRVQTCHANFNASLALAGQGNIQGICQALKKFTVCIINLMSSGCGQMMRRNLAQDMQAQYGTMCSNDAQANTQDLMDCTEEIVQCFTQFNTTFAPAVQDYNLVYMCGAIADYTRCVHTVSQRDVCAQFAAQSLAGLTQLKAKHSAYCGDDNGQTATQCVQSFQDCFGPFNQTFFPALHYSNLSKICRYVLSNARISLSILKISTCEAVGHCSHTFIKTFSEGLLSNSGMCGRIGDYFPCVEQSLDACNLPQSTTEIEFGALGALMHGYCEKVSTSSRLNQCPSFAKCTTAILVSFSPNLKNMYEGSTWCTFLQLSIGCAEHALQSTGCFLEQDKDLQRRITELDLLRIRTCERREKAARYGLCRSINQSINQLSGRAPEHQSMTDQLSCCVLIFTGCFQVWLNPSSHGLRT</sequence>
<dbReference type="EMBL" id="RQTK01000221">
    <property type="protein sequence ID" value="RUS84008.1"/>
    <property type="molecule type" value="Genomic_DNA"/>
</dbReference>
<comment type="caution">
    <text evidence="2">The sequence shown here is derived from an EMBL/GenBank/DDBJ whole genome shotgun (WGS) entry which is preliminary data.</text>
</comment>
<keyword evidence="1" id="KW-0732">Signal</keyword>